<keyword evidence="2" id="KW-1185">Reference proteome</keyword>
<dbReference type="Proteomes" id="UP001054837">
    <property type="component" value="Unassembled WGS sequence"/>
</dbReference>
<organism evidence="1 2">
    <name type="scientific">Caerostris darwini</name>
    <dbReference type="NCBI Taxonomy" id="1538125"/>
    <lineage>
        <taxon>Eukaryota</taxon>
        <taxon>Metazoa</taxon>
        <taxon>Ecdysozoa</taxon>
        <taxon>Arthropoda</taxon>
        <taxon>Chelicerata</taxon>
        <taxon>Arachnida</taxon>
        <taxon>Araneae</taxon>
        <taxon>Araneomorphae</taxon>
        <taxon>Entelegynae</taxon>
        <taxon>Araneoidea</taxon>
        <taxon>Araneidae</taxon>
        <taxon>Caerostris</taxon>
    </lineage>
</organism>
<dbReference type="EMBL" id="BPLQ01011619">
    <property type="protein sequence ID" value="GIY59147.1"/>
    <property type="molecule type" value="Genomic_DNA"/>
</dbReference>
<accession>A0AAV4UMW4</accession>
<sequence length="87" mass="9984">MPMKRILLIPSTIFCNSQSFTLRREKHLRTASPPIKTDVPPEPVNEWQDRNPLCNVLNKMVSLVCVNRCDLPPVHKSLLPQFYPGTD</sequence>
<evidence type="ECO:0000313" key="2">
    <source>
        <dbReference type="Proteomes" id="UP001054837"/>
    </source>
</evidence>
<reference evidence="1 2" key="1">
    <citation type="submission" date="2021-06" db="EMBL/GenBank/DDBJ databases">
        <title>Caerostris darwini draft genome.</title>
        <authorList>
            <person name="Kono N."/>
            <person name="Arakawa K."/>
        </authorList>
    </citation>
    <scope>NUCLEOTIDE SEQUENCE [LARGE SCALE GENOMIC DNA]</scope>
</reference>
<evidence type="ECO:0000313" key="1">
    <source>
        <dbReference type="EMBL" id="GIY59147.1"/>
    </source>
</evidence>
<name>A0AAV4UMW4_9ARAC</name>
<comment type="caution">
    <text evidence="1">The sequence shown here is derived from an EMBL/GenBank/DDBJ whole genome shotgun (WGS) entry which is preliminary data.</text>
</comment>
<protein>
    <submittedName>
        <fullName evidence="1">Uncharacterized protein</fullName>
    </submittedName>
</protein>
<dbReference type="AlphaFoldDB" id="A0AAV4UMW4"/>
<proteinExistence type="predicted"/>
<gene>
    <name evidence="1" type="ORF">CDAR_242491</name>
</gene>